<keyword evidence="1" id="KW-1133">Transmembrane helix</keyword>
<dbReference type="Proteomes" id="UP000185669">
    <property type="component" value="Unassembled WGS sequence"/>
</dbReference>
<evidence type="ECO:0000313" key="2">
    <source>
        <dbReference type="EMBL" id="SIR13518.1"/>
    </source>
</evidence>
<keyword evidence="3" id="KW-1185">Reference proteome</keyword>
<feature type="transmembrane region" description="Helical" evidence="1">
    <location>
        <begin position="74"/>
        <end position="90"/>
    </location>
</feature>
<dbReference type="InterPro" id="IPR018687">
    <property type="entry name" value="DUF2177_membr"/>
</dbReference>
<keyword evidence="1" id="KW-0812">Transmembrane</keyword>
<reference evidence="3" key="1">
    <citation type="submission" date="2017-01" db="EMBL/GenBank/DDBJ databases">
        <authorList>
            <person name="Varghese N."/>
            <person name="Submissions S."/>
        </authorList>
    </citation>
    <scope>NUCLEOTIDE SEQUENCE [LARGE SCALE GENOMIC DNA]</scope>
    <source>
        <strain evidence="3">ATCC 700103</strain>
    </source>
</reference>
<organism evidence="2 3">
    <name type="scientific">Halanaerobium kushneri</name>
    <dbReference type="NCBI Taxonomy" id="56779"/>
    <lineage>
        <taxon>Bacteria</taxon>
        <taxon>Bacillati</taxon>
        <taxon>Bacillota</taxon>
        <taxon>Clostridia</taxon>
        <taxon>Halanaerobiales</taxon>
        <taxon>Halanaerobiaceae</taxon>
        <taxon>Halanaerobium</taxon>
    </lineage>
</organism>
<proteinExistence type="predicted"/>
<dbReference type="Pfam" id="PF09945">
    <property type="entry name" value="DUF2177"/>
    <property type="match status" value="1"/>
</dbReference>
<protein>
    <submittedName>
        <fullName evidence="2">Uncharacterized membrane protein</fullName>
    </submittedName>
</protein>
<dbReference type="AlphaFoldDB" id="A0A1N6YG38"/>
<dbReference type="OrthoDB" id="166547at2"/>
<evidence type="ECO:0000256" key="1">
    <source>
        <dbReference type="SAM" id="Phobius"/>
    </source>
</evidence>
<name>A0A1N6YG38_9FIRM</name>
<feature type="transmembrane region" description="Helical" evidence="1">
    <location>
        <begin position="7"/>
        <end position="30"/>
    </location>
</feature>
<dbReference type="RefSeq" id="WP_076545350.1">
    <property type="nucleotide sequence ID" value="NZ_FTNC01000014.1"/>
</dbReference>
<evidence type="ECO:0000313" key="3">
    <source>
        <dbReference type="Proteomes" id="UP000185669"/>
    </source>
</evidence>
<feature type="transmembrane region" description="Helical" evidence="1">
    <location>
        <begin position="110"/>
        <end position="131"/>
    </location>
</feature>
<dbReference type="STRING" id="56779.SAMN05421834_11445"/>
<dbReference type="EMBL" id="FTNC01000014">
    <property type="protein sequence ID" value="SIR13518.1"/>
    <property type="molecule type" value="Genomic_DNA"/>
</dbReference>
<gene>
    <name evidence="2" type="ORF">SAMN05421834_11445</name>
</gene>
<accession>A0A1N6YG38</accession>
<sequence>MIYFKNYLITFIIFLVIDFIWLGAVARNLYRNQLGFLMKENFNMVAALIFYLLFTAGLVFFVLNRALAISSWQYALFAGMFFGLITYSTYDLTNLATIKDWPLMITIIDLIWGSFLGGFTSYLSYLVINYFK</sequence>
<feature type="transmembrane region" description="Helical" evidence="1">
    <location>
        <begin position="42"/>
        <end position="62"/>
    </location>
</feature>
<keyword evidence="1" id="KW-0472">Membrane</keyword>